<proteinExistence type="predicted"/>
<gene>
    <name evidence="2" type="ORF">JJB74_30440</name>
</gene>
<dbReference type="CDD" id="cd19095">
    <property type="entry name" value="AKR_PA4992-like"/>
    <property type="match status" value="1"/>
</dbReference>
<evidence type="ECO:0000259" key="1">
    <source>
        <dbReference type="Pfam" id="PF00248"/>
    </source>
</evidence>
<dbReference type="PANTHER" id="PTHR43312">
    <property type="entry name" value="D-THREO-ALDOSE 1-DEHYDROGENASE"/>
    <property type="match status" value="1"/>
</dbReference>
<dbReference type="InterPro" id="IPR023210">
    <property type="entry name" value="NADP_OxRdtase_dom"/>
</dbReference>
<comment type="caution">
    <text evidence="2">The sequence shown here is derived from an EMBL/GenBank/DDBJ whole genome shotgun (WGS) entry which is preliminary data.</text>
</comment>
<feature type="domain" description="NADP-dependent oxidoreductase" evidence="1">
    <location>
        <begin position="53"/>
        <end position="302"/>
    </location>
</feature>
<name>A0A934WAG3_9BURK</name>
<dbReference type="InterPro" id="IPR036812">
    <property type="entry name" value="NAD(P)_OxRdtase_dom_sf"/>
</dbReference>
<keyword evidence="3" id="KW-1185">Reference proteome</keyword>
<dbReference type="EMBL" id="JAEPBG010000031">
    <property type="protein sequence ID" value="MBK4738954.1"/>
    <property type="molecule type" value="Genomic_DNA"/>
</dbReference>
<sequence length="311" mass="33934">MSRAEFLRLAMAGAIGLGIGASARDGNASAPQGISTRLHTRVIPSSGERLPVIGVGTWQTFDVGASPAERQPLRATLEALFAAGGSVVDSSPMYGRSEAVAGDLLAEMGARDKAFIATKVWTRGREEGIRQMRRSMDLLRTERIDLMQIHNLLDWRTHLATLRAWKEEGRIRYLGITHYTASAFADMEAVMRAEQLDFVQLNYSLDDREAEARLLPLAAERGIAVIVNQPFGGGGLLRSLVRTPLPPWAGEIGCDSWAQVLLKYVLGHPAVTVAIPGTAQPRHMIDNCRAGIGVLPDAAMRRTMAAWWAQR</sequence>
<reference evidence="2" key="1">
    <citation type="submission" date="2021-01" db="EMBL/GenBank/DDBJ databases">
        <title>Genome sequence of strain Noviherbaspirillum sp. DKR-6.</title>
        <authorList>
            <person name="Chaudhary D.K."/>
        </authorList>
    </citation>
    <scope>NUCLEOTIDE SEQUENCE</scope>
    <source>
        <strain evidence="2">DKR-6</strain>
    </source>
</reference>
<dbReference type="Proteomes" id="UP000622890">
    <property type="component" value="Unassembled WGS sequence"/>
</dbReference>
<dbReference type="InterPro" id="IPR053135">
    <property type="entry name" value="AKR2_Oxidoreductase"/>
</dbReference>
<dbReference type="SUPFAM" id="SSF51430">
    <property type="entry name" value="NAD(P)-linked oxidoreductase"/>
    <property type="match status" value="1"/>
</dbReference>
<accession>A0A934WAG3</accession>
<organism evidence="2 3">
    <name type="scientific">Noviherbaspirillum pedocola</name>
    <dbReference type="NCBI Taxonomy" id="2801341"/>
    <lineage>
        <taxon>Bacteria</taxon>
        <taxon>Pseudomonadati</taxon>
        <taxon>Pseudomonadota</taxon>
        <taxon>Betaproteobacteria</taxon>
        <taxon>Burkholderiales</taxon>
        <taxon>Oxalobacteraceae</taxon>
        <taxon>Noviherbaspirillum</taxon>
    </lineage>
</organism>
<dbReference type="Gene3D" id="3.20.20.100">
    <property type="entry name" value="NADP-dependent oxidoreductase domain"/>
    <property type="match status" value="1"/>
</dbReference>
<dbReference type="PANTHER" id="PTHR43312:SF1">
    <property type="entry name" value="NADP-DEPENDENT OXIDOREDUCTASE DOMAIN-CONTAINING PROTEIN"/>
    <property type="match status" value="1"/>
</dbReference>
<protein>
    <submittedName>
        <fullName evidence="2">Aldo/keto reductase</fullName>
    </submittedName>
</protein>
<dbReference type="Pfam" id="PF00248">
    <property type="entry name" value="Aldo_ket_red"/>
    <property type="match status" value="1"/>
</dbReference>
<dbReference type="AlphaFoldDB" id="A0A934WAG3"/>
<evidence type="ECO:0000313" key="3">
    <source>
        <dbReference type="Proteomes" id="UP000622890"/>
    </source>
</evidence>
<evidence type="ECO:0000313" key="2">
    <source>
        <dbReference type="EMBL" id="MBK4738954.1"/>
    </source>
</evidence>